<evidence type="ECO:0000313" key="3">
    <source>
        <dbReference type="Proteomes" id="UP000184536"/>
    </source>
</evidence>
<gene>
    <name evidence="2" type="ORF">SAMN02745975_00269</name>
</gene>
<keyword evidence="3" id="KW-1185">Reference proteome</keyword>
<proteinExistence type="predicted"/>
<dbReference type="CDD" id="cd05403">
    <property type="entry name" value="NT_KNTase_like"/>
    <property type="match status" value="1"/>
</dbReference>
<keyword evidence="2" id="KW-0808">Transferase</keyword>
<dbReference type="STRING" id="1121919.SAMN02745975_00269"/>
<organism evidence="2 3">
    <name type="scientific">Geosporobacter subterraneus DSM 17957</name>
    <dbReference type="NCBI Taxonomy" id="1121919"/>
    <lineage>
        <taxon>Bacteria</taxon>
        <taxon>Bacillati</taxon>
        <taxon>Bacillota</taxon>
        <taxon>Clostridia</taxon>
        <taxon>Peptostreptococcales</taxon>
        <taxon>Thermotaleaceae</taxon>
        <taxon>Geosporobacter</taxon>
    </lineage>
</organism>
<accession>A0A1M6CMZ9</accession>
<dbReference type="EMBL" id="FQZV01000004">
    <property type="protein sequence ID" value="SHI62377.1"/>
    <property type="molecule type" value="Genomic_DNA"/>
</dbReference>
<dbReference type="Pfam" id="PF18765">
    <property type="entry name" value="Polbeta"/>
    <property type="match status" value="1"/>
</dbReference>
<name>A0A1M6CMZ9_9FIRM</name>
<dbReference type="InterPro" id="IPR043519">
    <property type="entry name" value="NT_sf"/>
</dbReference>
<dbReference type="InterPro" id="IPR052548">
    <property type="entry name" value="Type_VII_TA_antitoxin"/>
</dbReference>
<dbReference type="PANTHER" id="PTHR33933:SF1">
    <property type="entry name" value="PROTEIN ADENYLYLTRANSFERASE MNTA-RELATED"/>
    <property type="match status" value="1"/>
</dbReference>
<protein>
    <submittedName>
        <fullName evidence="2">Nucleotidyltransferase domain-containing protein</fullName>
    </submittedName>
</protein>
<evidence type="ECO:0000259" key="1">
    <source>
        <dbReference type="Pfam" id="PF18765"/>
    </source>
</evidence>
<dbReference type="Gene3D" id="3.30.460.10">
    <property type="entry name" value="Beta Polymerase, domain 2"/>
    <property type="match status" value="1"/>
</dbReference>
<dbReference type="Proteomes" id="UP000184536">
    <property type="component" value="Unassembled WGS sequence"/>
</dbReference>
<evidence type="ECO:0000313" key="2">
    <source>
        <dbReference type="EMBL" id="SHI62377.1"/>
    </source>
</evidence>
<reference evidence="3" key="1">
    <citation type="submission" date="2016-11" db="EMBL/GenBank/DDBJ databases">
        <authorList>
            <person name="Varghese N."/>
            <person name="Submissions S."/>
        </authorList>
    </citation>
    <scope>NUCLEOTIDE SEQUENCE [LARGE SCALE GENOMIC DNA]</scope>
    <source>
        <strain evidence="3">DSM 17957</strain>
    </source>
</reference>
<feature type="domain" description="Polymerase beta nucleotidyltransferase" evidence="1">
    <location>
        <begin position="23"/>
        <end position="120"/>
    </location>
</feature>
<sequence length="121" mass="13981">MMNNSENKPISKELNQYQTIPLIIDVIIKQVDPQKIILFGSCAKRYISKNSDIDLCVVIDEIQSPKHKRKMKISLLEKLLQITEHEVDILICSKEEWEKNHKDKSTFIGKIAGEGELIYGR</sequence>
<dbReference type="PANTHER" id="PTHR33933">
    <property type="entry name" value="NUCLEOTIDYLTRANSFERASE"/>
    <property type="match status" value="1"/>
</dbReference>
<dbReference type="InterPro" id="IPR041633">
    <property type="entry name" value="Polbeta"/>
</dbReference>
<dbReference type="SUPFAM" id="SSF81301">
    <property type="entry name" value="Nucleotidyltransferase"/>
    <property type="match status" value="1"/>
</dbReference>
<dbReference type="AlphaFoldDB" id="A0A1M6CMZ9"/>
<dbReference type="GO" id="GO:0016740">
    <property type="term" value="F:transferase activity"/>
    <property type="evidence" value="ECO:0007669"/>
    <property type="project" value="UniProtKB-KW"/>
</dbReference>